<dbReference type="OrthoDB" id="882119at2"/>
<dbReference type="InterPro" id="IPR008913">
    <property type="entry name" value="Znf_CHY"/>
</dbReference>
<organism evidence="5 6">
    <name type="scientific">Lactococcus hircilactis</name>
    <dbReference type="NCBI Taxonomy" id="1494462"/>
    <lineage>
        <taxon>Bacteria</taxon>
        <taxon>Bacillati</taxon>
        <taxon>Bacillota</taxon>
        <taxon>Bacilli</taxon>
        <taxon>Lactobacillales</taxon>
        <taxon>Streptococcaceae</taxon>
        <taxon>Lactococcus</taxon>
    </lineage>
</organism>
<keyword evidence="1" id="KW-0479">Metal-binding</keyword>
<keyword evidence="6" id="KW-1185">Reference proteome</keyword>
<dbReference type="Proteomes" id="UP000439550">
    <property type="component" value="Unassembled WGS sequence"/>
</dbReference>
<feature type="domain" description="CHY-type" evidence="4">
    <location>
        <begin position="13"/>
        <end position="89"/>
    </location>
</feature>
<accession>A0A7X1Z6M2</accession>
<dbReference type="PROSITE" id="PS51266">
    <property type="entry name" value="ZF_CHY"/>
    <property type="match status" value="1"/>
</dbReference>
<dbReference type="AlphaFoldDB" id="A0A7X1Z6M2"/>
<keyword evidence="3" id="KW-0862">Zinc</keyword>
<comment type="caution">
    <text evidence="5">The sequence shown here is derived from an EMBL/GenBank/DDBJ whole genome shotgun (WGS) entry which is preliminary data.</text>
</comment>
<evidence type="ECO:0000259" key="4">
    <source>
        <dbReference type="PROSITE" id="PS51266"/>
    </source>
</evidence>
<keyword evidence="2" id="KW-0863">Zinc-finger</keyword>
<dbReference type="InterPro" id="IPR016694">
    <property type="entry name" value="UCP017292"/>
</dbReference>
<evidence type="ECO:0000313" key="6">
    <source>
        <dbReference type="Proteomes" id="UP000439550"/>
    </source>
</evidence>
<evidence type="ECO:0000256" key="1">
    <source>
        <dbReference type="ARBA" id="ARBA00022723"/>
    </source>
</evidence>
<dbReference type="SUPFAM" id="SSF161219">
    <property type="entry name" value="CHY zinc finger-like"/>
    <property type="match status" value="1"/>
</dbReference>
<dbReference type="EMBL" id="WITJ01000001">
    <property type="protein sequence ID" value="MQW38487.1"/>
    <property type="molecule type" value="Genomic_DNA"/>
</dbReference>
<proteinExistence type="predicted"/>
<reference evidence="5 6" key="1">
    <citation type="submission" date="2019-10" db="EMBL/GenBank/DDBJ databases">
        <authorList>
            <person name="Dong K."/>
        </authorList>
    </citation>
    <scope>NUCLEOTIDE SEQUENCE [LARGE SCALE GENOMIC DNA]</scope>
    <source>
        <strain evidence="5 6">DSM 28960</strain>
    </source>
</reference>
<dbReference type="InterPro" id="IPR037274">
    <property type="entry name" value="Znf_CHY_sf"/>
</dbReference>
<evidence type="ECO:0000256" key="2">
    <source>
        <dbReference type="ARBA" id="ARBA00022771"/>
    </source>
</evidence>
<name>A0A7X1Z6M2_9LACT</name>
<dbReference type="PIRSF" id="PIRSF017292">
    <property type="entry name" value="UCP017292_Znf_CHY"/>
    <property type="match status" value="1"/>
</dbReference>
<dbReference type="GO" id="GO:0008270">
    <property type="term" value="F:zinc ion binding"/>
    <property type="evidence" value="ECO:0007669"/>
    <property type="project" value="UniProtKB-KW"/>
</dbReference>
<dbReference type="RefSeq" id="WP_153494700.1">
    <property type="nucleotide sequence ID" value="NZ_CBCRWP010000008.1"/>
</dbReference>
<evidence type="ECO:0000313" key="5">
    <source>
        <dbReference type="EMBL" id="MQW38487.1"/>
    </source>
</evidence>
<gene>
    <name evidence="5" type="ORF">GHI93_00790</name>
</gene>
<sequence length="104" mass="12343">MERRAVFKIWGREIDSEGRCAHYHQKNDIVGLKCSTCQKYFACYQCHDELMDHSFKACDKTDYPAICGKCRNIINFEDYKEGSCIHCHAPFNPNCHRHWSIYFK</sequence>
<protein>
    <recommendedName>
        <fullName evidence="4">CHY-type domain-containing protein</fullName>
    </recommendedName>
</protein>
<evidence type="ECO:0000256" key="3">
    <source>
        <dbReference type="ARBA" id="ARBA00022833"/>
    </source>
</evidence>